<dbReference type="InterPro" id="IPR015422">
    <property type="entry name" value="PyrdxlP-dep_Trfase_small"/>
</dbReference>
<dbReference type="PANTHER" id="PTHR42885">
    <property type="entry name" value="HISTIDINOL-PHOSPHATE AMINOTRANSFERASE-RELATED"/>
    <property type="match status" value="1"/>
</dbReference>
<gene>
    <name evidence="6" type="ORF">C0068_12490</name>
</gene>
<evidence type="ECO:0000256" key="1">
    <source>
        <dbReference type="ARBA" id="ARBA00001933"/>
    </source>
</evidence>
<evidence type="ECO:0000256" key="4">
    <source>
        <dbReference type="SAM" id="MobiDB-lite"/>
    </source>
</evidence>
<proteinExistence type="inferred from homology"/>
<dbReference type="EC" id="2.6.1.-" evidence="3"/>
<keyword evidence="3" id="KW-0032">Aminotransferase</keyword>
<dbReference type="Gene3D" id="3.90.1150.10">
    <property type="entry name" value="Aspartate Aminotransferase, domain 1"/>
    <property type="match status" value="1"/>
</dbReference>
<sequence>MSDSHYRPPMHGGDPRQLPAENSTLPMLDLATGINPWPWPLVNPPNDCYTTLPYFNAELQSAAASYYGVAPELILATAGSQPVIQQLPYIAPKGRVLLPAVGYEEHRYRWQRAGHDIVLFERYDREEIARQIATENILHMVLISPNNPSADQLAIEDLRYWRSVLPAQGLLVVDQAFADANPESDVSALAGEPGIVLLRSVGKFFGLPGLRLGFVLAEPSLLAELDCCLGPWTVSGAAQWIGQQALLDRAWQRQTREKLFAASSAQAALLAKVFAGEDIRCVNSALFVTLIMPLAQAEALQSASYQVGLSVRVYHCGESGYMRWGLAGDLTVLAERLSQLDIRALAA</sequence>
<dbReference type="GO" id="GO:0008483">
    <property type="term" value="F:transaminase activity"/>
    <property type="evidence" value="ECO:0007669"/>
    <property type="project" value="UniProtKB-KW"/>
</dbReference>
<comment type="caution">
    <text evidence="6">The sequence shown here is derived from an EMBL/GenBank/DDBJ whole genome shotgun (WGS) entry which is preliminary data.</text>
</comment>
<dbReference type="GO" id="GO:0030170">
    <property type="term" value="F:pyridoxal phosphate binding"/>
    <property type="evidence" value="ECO:0007669"/>
    <property type="project" value="InterPro"/>
</dbReference>
<comment type="cofactor">
    <cofactor evidence="1 3">
        <name>pyridoxal 5'-phosphate</name>
        <dbReference type="ChEBI" id="CHEBI:597326"/>
    </cofactor>
</comment>
<dbReference type="InterPro" id="IPR015421">
    <property type="entry name" value="PyrdxlP-dep_Trfase_major"/>
</dbReference>
<evidence type="ECO:0000259" key="5">
    <source>
        <dbReference type="Pfam" id="PF00155"/>
    </source>
</evidence>
<accession>A0A2S4HEF2</accession>
<dbReference type="EMBL" id="PQGG01000029">
    <property type="protein sequence ID" value="POP52347.1"/>
    <property type="molecule type" value="Genomic_DNA"/>
</dbReference>
<dbReference type="PANTHER" id="PTHR42885:SF1">
    <property type="entry name" value="THREONINE-PHOSPHATE DECARBOXYLASE"/>
    <property type="match status" value="1"/>
</dbReference>
<dbReference type="Pfam" id="PF00155">
    <property type="entry name" value="Aminotran_1_2"/>
    <property type="match status" value="1"/>
</dbReference>
<dbReference type="GO" id="GO:0016829">
    <property type="term" value="F:lyase activity"/>
    <property type="evidence" value="ECO:0007669"/>
    <property type="project" value="UniProtKB-KW"/>
</dbReference>
<feature type="domain" description="Aminotransferase class I/classII large" evidence="5">
    <location>
        <begin position="52"/>
        <end position="303"/>
    </location>
</feature>
<comment type="similarity">
    <text evidence="3">Belongs to the class-I pyridoxal-phosphate-dependent aminotransferase family.</text>
</comment>
<organism evidence="6 7">
    <name type="scientific">Zhongshania marina</name>
    <dbReference type="NCBI Taxonomy" id="2304603"/>
    <lineage>
        <taxon>Bacteria</taxon>
        <taxon>Pseudomonadati</taxon>
        <taxon>Pseudomonadota</taxon>
        <taxon>Gammaproteobacteria</taxon>
        <taxon>Cellvibrionales</taxon>
        <taxon>Spongiibacteraceae</taxon>
        <taxon>Zhongshania</taxon>
    </lineage>
</organism>
<keyword evidence="3" id="KW-0808">Transferase</keyword>
<reference evidence="6" key="1">
    <citation type="submission" date="2018-01" db="EMBL/GenBank/DDBJ databases">
        <authorList>
            <person name="Yu X.-D."/>
        </authorList>
    </citation>
    <scope>NUCLEOTIDE SEQUENCE</scope>
    <source>
        <strain evidence="6">ZX-21</strain>
    </source>
</reference>
<dbReference type="InterPro" id="IPR004839">
    <property type="entry name" value="Aminotransferase_I/II_large"/>
</dbReference>
<feature type="region of interest" description="Disordered" evidence="4">
    <location>
        <begin position="1"/>
        <end position="21"/>
    </location>
</feature>
<dbReference type="InterPro" id="IPR004838">
    <property type="entry name" value="NHTrfase_class1_PyrdxlP-BS"/>
</dbReference>
<keyword evidence="6" id="KW-0456">Lyase</keyword>
<name>A0A2S4HEF2_9GAMM</name>
<dbReference type="Proteomes" id="UP000237222">
    <property type="component" value="Unassembled WGS sequence"/>
</dbReference>
<evidence type="ECO:0000256" key="3">
    <source>
        <dbReference type="RuleBase" id="RU000481"/>
    </source>
</evidence>
<dbReference type="InterPro" id="IPR015424">
    <property type="entry name" value="PyrdxlP-dep_Trfase"/>
</dbReference>
<dbReference type="OrthoDB" id="9799304at2"/>
<protein>
    <recommendedName>
        <fullName evidence="3">Aminotransferase</fullName>
        <ecNumber evidence="3">2.6.1.-</ecNumber>
    </recommendedName>
</protein>
<evidence type="ECO:0000313" key="6">
    <source>
        <dbReference type="EMBL" id="POP52347.1"/>
    </source>
</evidence>
<dbReference type="RefSeq" id="WP_103684806.1">
    <property type="nucleotide sequence ID" value="NZ_PQGG01000029.1"/>
</dbReference>
<dbReference type="Gene3D" id="3.40.640.10">
    <property type="entry name" value="Type I PLP-dependent aspartate aminotransferase-like (Major domain)"/>
    <property type="match status" value="1"/>
</dbReference>
<keyword evidence="2" id="KW-0663">Pyridoxal phosphate</keyword>
<evidence type="ECO:0000313" key="7">
    <source>
        <dbReference type="Proteomes" id="UP000237222"/>
    </source>
</evidence>
<dbReference type="PROSITE" id="PS00105">
    <property type="entry name" value="AA_TRANSFER_CLASS_1"/>
    <property type="match status" value="1"/>
</dbReference>
<evidence type="ECO:0000256" key="2">
    <source>
        <dbReference type="ARBA" id="ARBA00022898"/>
    </source>
</evidence>
<dbReference type="SUPFAM" id="SSF53383">
    <property type="entry name" value="PLP-dependent transferases"/>
    <property type="match status" value="1"/>
</dbReference>
<dbReference type="AlphaFoldDB" id="A0A2S4HEF2"/>